<sequence>MEETLKLIKETILNVAKEYNVEIDKIILFGSRARGDFREDSDWDILIVTKEKMDREKESDFRLKIVLELHNFLNQDIEIIIVDKRTFEEYKTPAYVYYYAEKEGKLLWYSRVYEDVKNLLEMAMENLKVVDYLKSKEFYYHICLHCSWAVRDLLKAFLIFNQLNFSKPNDIVELVKLCMEFDRDFREEFQNYMDVFEKLKGYDILFKRSELFDVSKEEAQRIIEITERVKEFILNKIKLE</sequence>
<dbReference type="InterPro" id="IPR043519">
    <property type="entry name" value="NT_sf"/>
</dbReference>
<accession>A0A397WPA8</accession>
<dbReference type="PANTHER" id="PTHR33933">
    <property type="entry name" value="NUCLEOTIDYLTRANSFERASE"/>
    <property type="match status" value="1"/>
</dbReference>
<evidence type="ECO:0000259" key="1">
    <source>
        <dbReference type="PROSITE" id="PS50910"/>
    </source>
</evidence>
<feature type="domain" description="HEPN" evidence="1">
    <location>
        <begin position="120"/>
        <end position="229"/>
    </location>
</feature>
<dbReference type="CDD" id="cd05403">
    <property type="entry name" value="NT_KNTase_like"/>
    <property type="match status" value="1"/>
</dbReference>
<dbReference type="Proteomes" id="UP000266622">
    <property type="component" value="Unassembled WGS sequence"/>
</dbReference>
<comment type="caution">
    <text evidence="2">The sequence shown here is derived from an EMBL/GenBank/DDBJ whole genome shotgun (WGS) entry which is preliminary data.</text>
</comment>
<organism evidence="2 3">
    <name type="scientific">Candidatus Nanoclepta minutus</name>
    <dbReference type="NCBI Taxonomy" id="1940235"/>
    <lineage>
        <taxon>Archaea</taxon>
        <taxon>Nanobdellota</taxon>
        <taxon>Candidatus Nanoclepta</taxon>
    </lineage>
</organism>
<dbReference type="AlphaFoldDB" id="A0A397WPA8"/>
<dbReference type="Pfam" id="PF18765">
    <property type="entry name" value="Polbeta"/>
    <property type="match status" value="1"/>
</dbReference>
<dbReference type="InterPro" id="IPR007842">
    <property type="entry name" value="HEPN_dom"/>
</dbReference>
<dbReference type="SUPFAM" id="SSF81593">
    <property type="entry name" value="Nucleotidyltransferase substrate binding subunit/domain"/>
    <property type="match status" value="1"/>
</dbReference>
<evidence type="ECO:0000313" key="3">
    <source>
        <dbReference type="Proteomes" id="UP000266622"/>
    </source>
</evidence>
<dbReference type="InterPro" id="IPR041633">
    <property type="entry name" value="Polbeta"/>
</dbReference>
<dbReference type="EMBL" id="MWMI01000003">
    <property type="protein sequence ID" value="RIB35339.1"/>
    <property type="molecule type" value="Genomic_DNA"/>
</dbReference>
<protein>
    <recommendedName>
        <fullName evidence="1">HEPN domain-containing protein</fullName>
    </recommendedName>
</protein>
<reference evidence="2 3" key="1">
    <citation type="journal article" date="2018" name="Syst. Appl. Microbiol.">
        <title>A new symbiotic nanoarchaeote (Candidatus Nanoclepta minutus) and its host (Zestosphaera tikiterensis gen. nov., sp. nov.) from a New Zealand hot spring.</title>
        <authorList>
            <person name="St John E."/>
            <person name="Liu Y."/>
            <person name="Podar M."/>
            <person name="Stott M.B."/>
            <person name="Meneghin J."/>
            <person name="Chen Z."/>
            <person name="Lagutin K."/>
            <person name="Mitchell K."/>
            <person name="Reysenbach A.L."/>
        </authorList>
    </citation>
    <scope>NUCLEOTIDE SEQUENCE [LARGE SCALE GENOMIC DNA]</scope>
    <source>
        <strain evidence="2">NZ3</strain>
    </source>
</reference>
<proteinExistence type="predicted"/>
<dbReference type="SUPFAM" id="SSF81301">
    <property type="entry name" value="Nucleotidyltransferase"/>
    <property type="match status" value="1"/>
</dbReference>
<dbReference type="PANTHER" id="PTHR33933:SF3">
    <property type="entry name" value="PROTEIN ADENYLYLTRANSFERASE MJ0604-RELATED"/>
    <property type="match status" value="1"/>
</dbReference>
<dbReference type="Gene3D" id="3.30.460.10">
    <property type="entry name" value="Beta Polymerase, domain 2"/>
    <property type="match status" value="1"/>
</dbReference>
<dbReference type="InterPro" id="IPR052548">
    <property type="entry name" value="Type_VII_TA_antitoxin"/>
</dbReference>
<name>A0A397WPA8_9ARCH</name>
<evidence type="ECO:0000313" key="2">
    <source>
        <dbReference type="EMBL" id="RIB35339.1"/>
    </source>
</evidence>
<dbReference type="Gene3D" id="1.20.120.330">
    <property type="entry name" value="Nucleotidyltransferases domain 2"/>
    <property type="match status" value="1"/>
</dbReference>
<gene>
    <name evidence="2" type="ORF">BXU00_02325</name>
</gene>
<dbReference type="Pfam" id="PF05168">
    <property type="entry name" value="HEPN"/>
    <property type="match status" value="1"/>
</dbReference>
<dbReference type="PROSITE" id="PS50910">
    <property type="entry name" value="HEPN"/>
    <property type="match status" value="1"/>
</dbReference>